<dbReference type="GO" id="GO:0005829">
    <property type="term" value="C:cytosol"/>
    <property type="evidence" value="ECO:0007669"/>
    <property type="project" value="TreeGrafter"/>
</dbReference>
<dbReference type="NCBIfam" id="NF006618">
    <property type="entry name" value="PRK09185.1"/>
    <property type="match status" value="1"/>
</dbReference>
<dbReference type="Pfam" id="PF00109">
    <property type="entry name" value="ketoacyl-synt"/>
    <property type="match status" value="1"/>
</dbReference>
<comment type="pathway">
    <text evidence="1">Lipid metabolism.</text>
</comment>
<accession>A0A3A1YUF8</accession>
<feature type="domain" description="Ketosynthase family 3 (KS3)" evidence="5">
    <location>
        <begin position="1"/>
        <end position="403"/>
    </location>
</feature>
<dbReference type="AlphaFoldDB" id="A0A3A1YUF8"/>
<evidence type="ECO:0000256" key="4">
    <source>
        <dbReference type="RuleBase" id="RU003694"/>
    </source>
</evidence>
<dbReference type="PANTHER" id="PTHR11712">
    <property type="entry name" value="POLYKETIDE SYNTHASE-RELATED"/>
    <property type="match status" value="1"/>
</dbReference>
<dbReference type="Proteomes" id="UP000265916">
    <property type="component" value="Unassembled WGS sequence"/>
</dbReference>
<keyword evidence="3 4" id="KW-0808">Transferase</keyword>
<dbReference type="GO" id="GO:0004315">
    <property type="term" value="F:3-oxoacyl-[acyl-carrier-protein] synthase activity"/>
    <property type="evidence" value="ECO:0007669"/>
    <property type="project" value="TreeGrafter"/>
</dbReference>
<evidence type="ECO:0000313" key="6">
    <source>
        <dbReference type="EMBL" id="RIY39707.1"/>
    </source>
</evidence>
<dbReference type="RefSeq" id="WP_119530281.1">
    <property type="nucleotide sequence ID" value="NZ_JBHSSP010000037.1"/>
</dbReference>
<dbReference type="InterPro" id="IPR016039">
    <property type="entry name" value="Thiolase-like"/>
</dbReference>
<dbReference type="InterPro" id="IPR014031">
    <property type="entry name" value="Ketoacyl_synth_C"/>
</dbReference>
<dbReference type="EMBL" id="NRJG01000028">
    <property type="protein sequence ID" value="RIY39707.1"/>
    <property type="molecule type" value="Genomic_DNA"/>
</dbReference>
<dbReference type="PANTHER" id="PTHR11712:SF320">
    <property type="entry name" value="BETA-KETOACYL SYNTHASE"/>
    <property type="match status" value="1"/>
</dbReference>
<evidence type="ECO:0000259" key="5">
    <source>
        <dbReference type="PROSITE" id="PS52004"/>
    </source>
</evidence>
<evidence type="ECO:0000256" key="1">
    <source>
        <dbReference type="ARBA" id="ARBA00005189"/>
    </source>
</evidence>
<organism evidence="6 7">
    <name type="scientific">Psittacicella hinzii</name>
    <dbReference type="NCBI Taxonomy" id="2028575"/>
    <lineage>
        <taxon>Bacteria</taxon>
        <taxon>Pseudomonadati</taxon>
        <taxon>Pseudomonadota</taxon>
        <taxon>Gammaproteobacteria</taxon>
        <taxon>Pasteurellales</taxon>
        <taxon>Psittacicellaceae</taxon>
        <taxon>Psittacicella</taxon>
    </lineage>
</organism>
<evidence type="ECO:0000256" key="2">
    <source>
        <dbReference type="ARBA" id="ARBA00008467"/>
    </source>
</evidence>
<dbReference type="InterPro" id="IPR000794">
    <property type="entry name" value="Beta-ketoacyl_synthase"/>
</dbReference>
<comment type="similarity">
    <text evidence="2 4">Belongs to the thiolase-like superfamily. Beta-ketoacyl-ACP synthases family.</text>
</comment>
<dbReference type="GO" id="GO:0006633">
    <property type="term" value="P:fatty acid biosynthetic process"/>
    <property type="evidence" value="ECO:0007669"/>
    <property type="project" value="TreeGrafter"/>
</dbReference>
<dbReference type="Pfam" id="PF02801">
    <property type="entry name" value="Ketoacyl-synt_C"/>
    <property type="match status" value="1"/>
</dbReference>
<comment type="caution">
    <text evidence="6">The sequence shown here is derived from an EMBL/GenBank/DDBJ whole genome shotgun (WGS) entry which is preliminary data.</text>
</comment>
<dbReference type="OrthoDB" id="9808669at2"/>
<dbReference type="Gene3D" id="3.40.47.10">
    <property type="match status" value="1"/>
</dbReference>
<dbReference type="SUPFAM" id="SSF53901">
    <property type="entry name" value="Thiolase-like"/>
    <property type="match status" value="2"/>
</dbReference>
<dbReference type="PROSITE" id="PS52004">
    <property type="entry name" value="KS3_2"/>
    <property type="match status" value="1"/>
</dbReference>
<keyword evidence="7" id="KW-1185">Reference proteome</keyword>
<reference evidence="6 7" key="1">
    <citation type="submission" date="2017-08" db="EMBL/GenBank/DDBJ databases">
        <title>Reclassification of Bisgaard taxon 37 and 44.</title>
        <authorList>
            <person name="Christensen H."/>
        </authorList>
    </citation>
    <scope>NUCLEOTIDE SEQUENCE [LARGE SCALE GENOMIC DNA]</scope>
    <source>
        <strain evidence="6 7">111</strain>
    </source>
</reference>
<evidence type="ECO:0000313" key="7">
    <source>
        <dbReference type="Proteomes" id="UP000265916"/>
    </source>
</evidence>
<evidence type="ECO:0000256" key="3">
    <source>
        <dbReference type="ARBA" id="ARBA00022679"/>
    </source>
</evidence>
<name>A0A3A1YUF8_9GAMM</name>
<dbReference type="CDD" id="cd00834">
    <property type="entry name" value="KAS_I_II"/>
    <property type="match status" value="1"/>
</dbReference>
<protein>
    <submittedName>
        <fullName evidence="6">Beta-ketoacyl-[acyl-carrier-protein] synthase II</fullName>
    </submittedName>
</protein>
<proteinExistence type="inferred from homology"/>
<dbReference type="SMART" id="SM00825">
    <property type="entry name" value="PKS_KS"/>
    <property type="match status" value="1"/>
</dbReference>
<sequence>MHKIYLHTPGIVSSLGSGIAQHFHILSQQTPSPLISEDNPFYDPDFNLKQGTFGKITCPLLELPESTPAHMVCRSNQITYHALMQIDEQIQQVIAQYGRQRVAVVVGTSTAGIDTIIPYFKQAYLNNKHDDYLNQSQLYFSSPQDYVRELYGLEGLGYGISTACTSGARAIMAGARLLLANLCDAVIVGGVDTLSPLTIKGFESLSVLSPQVLNPFSTNRQGTNIGEGAALFVLTRQALNDQAQELLGYGASSDAYHMSSPHPEGLGAKLAMEQALALARLEPSSIGWVNLHGTGTRHNDSMEALAVSQVLGTQVFCTSTKPYTAHTLGAAGAIEAAIAWAFISPDLNPTGVLPAQLWDGQPDPDIPQLNITQADSYWPQARRIALSNSFAFGGNNAVLILGQRDDHN</sequence>
<dbReference type="InterPro" id="IPR020841">
    <property type="entry name" value="PKS_Beta-ketoAc_synthase_dom"/>
</dbReference>
<dbReference type="InterPro" id="IPR014030">
    <property type="entry name" value="Ketoacyl_synth_N"/>
</dbReference>
<gene>
    <name evidence="6" type="ORF">CKF58_01805</name>
</gene>